<sequence length="1886" mass="206170">MPATSAGRAPGLYMACVDVFKHLGVPQTNMRRKGTVTTVVDPLIRRTVLVAHGVTISDSHLFIPPTPNSHTFCHPAPYAYIQVAPSLGGEGGGSPLQMALVCQGNNGTAIKLVLTNVACSEPRATASFITIPLSLSGWTTIALDLPGIFAAAYNGAIRYSGVLQFEASSPIAVKGVYLCNKAYSPAAAPEAIQIPPPLDKATHVTTYSTTKPAPLIEYYSWVEVGFPNHSQGSQPHSLQALVPKVCHPNDYLFISPQPVRRRPVTADRKPIVSQPKVIRKRPVSATQTKKTAVIAPPKPECTPDPIPSVAVDSAGPPSGHDDRESPLPGGSYNNAILSISDPLQRSERCRSADSPMNILLNAFHTGAPTNVPTSDPPLLKPEVDRDIIVSSPERVTKSIDNPSPSLRLDALTTVPKPTSDLPLLGGAYRTQAQILSGLDASRLNDKLFVNRAPLSFMTRRSAVQMNLTLGFQGHGRVEVVSSPSSVLPDPCLQNDPPDTTVLVHYALSDNPMHVEMAACMLLNLALDAPLFDVVEVRTLVPPALKTPERTPRPSSAPDRQILYAPTVLDGTAVHNYDGLARDIAEAVLAEHAGTSPKKLKIRGASRSFQQGAARREQFRDEQETDACRPQAHWSRVAKASDLAILPFSGLHPVYTGNPLLLGLLADHTDSASLSFYECVQEHNAQYYIAPLMGQFFLSLDYCILSLRAMAMQTLQCEELRAKDGNDGKKSMYKSSARYRHSVGKGDETTDDMLLTPTDLLTTASYLEELTGNAINPTLADQILAGPVPSSGRVALTVTARFQPFVAVFFDHCMGLFEVIPSALCARLKGLALYRDMPSFPIALHAAAFSDDGSKLVLVGANTTGTATVAVIFELVHAIGVSTEFVFLDRYYLGEQLQTSAAPEPAVCVAFQPGSTERFVTLSATQFRGWRVKYAGGSGFLRCIAIDTYREEVQKILVQRLTDFVQTYMGEHIMQPSAAPKQLVATIKRLIRAYTRVRYTSLYFSGQDFINLTTSCGLNIGFQFDEIIMDKRKKVLLMPVRWDFRPITASSCSLNRLSKSTQMDELNATPQTYLLLGTITGMLRGWINNFENHVLQSRLGASIIQIAEITLSGNAQVFPRHSHADEAESRPQDPIVESGAAKYVGATSGTAYHEDSTFPSGTGRAPVRPLVDLDVHLQKSAYKPAAYPHASPRARNVSGLVQEPEVPRPDPAMLNELSCIEQTYSELQLQRSAQESFNGSRRGTACIDTFFSPSESSAEVGFVPIPRYRQENAREPRVTGDGRPTFLLNMKNNERRPLRLAFSSTGVDMPKPTDRPTPIETGCFLTICANGEVGVLSLRDYMAPKYDSVVSAPLAEILDVRFNAKHNEVAVLTADVLSTYAVDTCTRLMVFPLTNRKPVPVVKTAGFVPGACHYHPTAHLIAVLTTRLECQLRDADGDVLLVSEKLLPLVSSEAYRTAEQPLDITQILEPGENYLLARYPEIVQKLGKRQAQQQAARVLSRAPKLSPSTEVELELYLQRVLQGRIVTPPRLRYSLRFTPSGSHMFIAIDKYVVTCVCSGTGRPRISHINSHTIVAMELCPVMARSGTQKKELVVLLNIRGDILVSSVDSLIAGTLCKTLTLINDHILARNLGFKSLGLAAQNSIPEDLSHQRRMAILITLDPQAAILYVLICDSFILGDPSLLPLDEQVLLEARRASQHCLDQSTRPHILVYSIQAYSLANGTPLFDLPVHVEQQQSSPYIPTHLVHCSSRGTLGLFLSGAHASKFVSIPYTTLQRYDEDGLPDLLSFRYSTFQFPIRAVDYDCLSRKFVITGEDQQTVRFFSWNGSEFHPFNSLTDAVRAEKEYEENATLAHLQRTTRKPGPLSIYSEGSQSTVSLGLEAGPQGLG</sequence>
<dbReference type="InterPro" id="IPR007714">
    <property type="entry name" value="CFA20_dom"/>
</dbReference>
<evidence type="ECO:0000259" key="2">
    <source>
        <dbReference type="Pfam" id="PF05018"/>
    </source>
</evidence>
<gene>
    <name evidence="3" type="ORF">GMRT_15634</name>
</gene>
<dbReference type="VEuPathDB" id="GiardiaDB:GMRT_15634"/>
<evidence type="ECO:0000313" key="3">
    <source>
        <dbReference type="EMBL" id="TNJ28775.1"/>
    </source>
</evidence>
<keyword evidence="4" id="KW-1185">Reference proteome</keyword>
<proteinExistence type="predicted"/>
<protein>
    <recommendedName>
        <fullName evidence="2">CFA20 domain-containing protein</fullName>
    </recommendedName>
</protein>
<feature type="compositionally biased region" description="Pro residues" evidence="1">
    <location>
        <begin position="296"/>
        <end position="306"/>
    </location>
</feature>
<reference evidence="3 4" key="1">
    <citation type="submission" date="2019-05" db="EMBL/GenBank/DDBJ databases">
        <title>The compact genome of Giardia muris reveals important steps in the evolution of intestinal protozoan parasites.</title>
        <authorList>
            <person name="Xu F."/>
            <person name="Jimenez-Gonzalez A."/>
            <person name="Einarsson E."/>
            <person name="Astvaldsson A."/>
            <person name="Peirasmaki D."/>
            <person name="Eckmann L."/>
            <person name="Andersson J.O."/>
            <person name="Svard S.G."/>
            <person name="Jerlstrom-Hultqvist J."/>
        </authorList>
    </citation>
    <scope>NUCLEOTIDE SEQUENCE [LARGE SCALE GENOMIC DNA]</scope>
    <source>
        <strain evidence="3 4">Roberts-Thomson</strain>
    </source>
</reference>
<comment type="caution">
    <text evidence="3">The sequence shown here is derived from an EMBL/GenBank/DDBJ whole genome shotgun (WGS) entry which is preliminary data.</text>
</comment>
<evidence type="ECO:0000256" key="1">
    <source>
        <dbReference type="SAM" id="MobiDB-lite"/>
    </source>
</evidence>
<accession>A0A4Z1SV05</accession>
<organism evidence="3 4">
    <name type="scientific">Giardia muris</name>
    <dbReference type="NCBI Taxonomy" id="5742"/>
    <lineage>
        <taxon>Eukaryota</taxon>
        <taxon>Metamonada</taxon>
        <taxon>Diplomonadida</taxon>
        <taxon>Hexamitidae</taxon>
        <taxon>Giardiinae</taxon>
        <taxon>Giardia</taxon>
    </lineage>
</organism>
<dbReference type="OrthoDB" id="10253130at2759"/>
<dbReference type="Proteomes" id="UP000315496">
    <property type="component" value="Chromosome 2"/>
</dbReference>
<dbReference type="Pfam" id="PF05018">
    <property type="entry name" value="CFA20_dom"/>
    <property type="match status" value="1"/>
</dbReference>
<name>A0A4Z1SV05_GIAMU</name>
<evidence type="ECO:0000313" key="4">
    <source>
        <dbReference type="Proteomes" id="UP000315496"/>
    </source>
</evidence>
<feature type="domain" description="CFA20" evidence="2">
    <location>
        <begin position="17"/>
        <end position="192"/>
    </location>
</feature>
<dbReference type="EMBL" id="VDLU01000002">
    <property type="protein sequence ID" value="TNJ28775.1"/>
    <property type="molecule type" value="Genomic_DNA"/>
</dbReference>
<feature type="region of interest" description="Disordered" evidence="1">
    <location>
        <begin position="277"/>
        <end position="333"/>
    </location>
</feature>